<dbReference type="Proteomes" id="UP001388673">
    <property type="component" value="Unassembled WGS sequence"/>
</dbReference>
<gene>
    <name evidence="1" type="ORF">IAR55_003047</name>
</gene>
<keyword evidence="2" id="KW-1185">Reference proteome</keyword>
<name>A0AAW0YPL1_9TREE</name>
<proteinExistence type="predicted"/>
<comment type="caution">
    <text evidence="1">The sequence shown here is derived from an EMBL/GenBank/DDBJ whole genome shotgun (WGS) entry which is preliminary data.</text>
</comment>
<dbReference type="InterPro" id="IPR009060">
    <property type="entry name" value="UBA-like_sf"/>
</dbReference>
<dbReference type="SUPFAM" id="SSF46934">
    <property type="entry name" value="UBA-like"/>
    <property type="match status" value="1"/>
</dbReference>
<evidence type="ECO:0000313" key="1">
    <source>
        <dbReference type="EMBL" id="KAK8858817.1"/>
    </source>
</evidence>
<dbReference type="RefSeq" id="XP_066803658.1">
    <property type="nucleotide sequence ID" value="XM_066946157.1"/>
</dbReference>
<reference evidence="1 2" key="1">
    <citation type="journal article" date="2024" name="bioRxiv">
        <title>Comparative genomics of Cryptococcus and Kwoniella reveals pathogenesis evolution and contrasting karyotype dynamics via intercentromeric recombination or chromosome fusion.</title>
        <authorList>
            <person name="Coelho M.A."/>
            <person name="David-Palma M."/>
            <person name="Shea T."/>
            <person name="Bowers K."/>
            <person name="McGinley-Smith S."/>
            <person name="Mohammad A.W."/>
            <person name="Gnirke A."/>
            <person name="Yurkov A.M."/>
            <person name="Nowrousian M."/>
            <person name="Sun S."/>
            <person name="Cuomo C.A."/>
            <person name="Heitman J."/>
        </authorList>
    </citation>
    <scope>NUCLEOTIDE SEQUENCE [LARGE SCALE GENOMIC DNA]</scope>
    <source>
        <strain evidence="1 2">CBS 13917</strain>
    </source>
</reference>
<dbReference type="AlphaFoldDB" id="A0AAW0YPL1"/>
<evidence type="ECO:0000313" key="2">
    <source>
        <dbReference type="Proteomes" id="UP001388673"/>
    </source>
</evidence>
<protein>
    <recommendedName>
        <fullName evidence="3">UBA domain-containing protein</fullName>
    </recommendedName>
</protein>
<dbReference type="KEGG" id="kne:92180305"/>
<dbReference type="GeneID" id="92180305"/>
<sequence>MPVTPKGELVDQLKQLGISERSAYYALKKSKNDVTKAANYGESKLCFFPFDIQIAGVTVSSFRPSFHFAVHSPASCPSGSSQCARPSIRILPAFNTLPPFMGHISSETIRRFMGSGRAARPAGLRRR</sequence>
<evidence type="ECO:0008006" key="3">
    <source>
        <dbReference type="Google" id="ProtNLM"/>
    </source>
</evidence>
<accession>A0AAW0YPL1</accession>
<organism evidence="1 2">
    <name type="scientific">Kwoniella newhampshirensis</name>
    <dbReference type="NCBI Taxonomy" id="1651941"/>
    <lineage>
        <taxon>Eukaryota</taxon>
        <taxon>Fungi</taxon>
        <taxon>Dikarya</taxon>
        <taxon>Basidiomycota</taxon>
        <taxon>Agaricomycotina</taxon>
        <taxon>Tremellomycetes</taxon>
        <taxon>Tremellales</taxon>
        <taxon>Cryptococcaceae</taxon>
        <taxon>Kwoniella</taxon>
    </lineage>
</organism>
<dbReference type="Gene3D" id="1.10.8.10">
    <property type="entry name" value="DNA helicase RuvA subunit, C-terminal domain"/>
    <property type="match status" value="1"/>
</dbReference>
<dbReference type="EMBL" id="JBCAWK010000005">
    <property type="protein sequence ID" value="KAK8858817.1"/>
    <property type="molecule type" value="Genomic_DNA"/>
</dbReference>